<keyword evidence="4 9" id="KW-0808">Transferase</keyword>
<evidence type="ECO:0000256" key="8">
    <source>
        <dbReference type="ARBA" id="ARBA00023315"/>
    </source>
</evidence>
<protein>
    <recommendedName>
        <fullName evidence="9">Apolipoprotein N-acyltransferase</fullName>
        <shortName evidence="9">ALP N-acyltransferase</shortName>
        <ecNumber evidence="9">2.3.1.269</ecNumber>
    </recommendedName>
</protein>
<dbReference type="Pfam" id="PF20154">
    <property type="entry name" value="LNT_N"/>
    <property type="match status" value="1"/>
</dbReference>
<evidence type="ECO:0000313" key="12">
    <source>
        <dbReference type="Proteomes" id="UP001162889"/>
    </source>
</evidence>
<dbReference type="RefSeq" id="WP_229224652.1">
    <property type="nucleotide sequence ID" value="NZ_JAHTGR010000003.1"/>
</dbReference>
<feature type="transmembrane region" description="Helical" evidence="9">
    <location>
        <begin position="629"/>
        <end position="651"/>
    </location>
</feature>
<feature type="transmembrane region" description="Helical" evidence="9">
    <location>
        <begin position="191"/>
        <end position="210"/>
    </location>
</feature>
<keyword evidence="5 9" id="KW-0812">Transmembrane</keyword>
<evidence type="ECO:0000256" key="4">
    <source>
        <dbReference type="ARBA" id="ARBA00022679"/>
    </source>
</evidence>
<dbReference type="NCBIfam" id="TIGR00546">
    <property type="entry name" value="lnt"/>
    <property type="match status" value="1"/>
</dbReference>
<evidence type="ECO:0000256" key="7">
    <source>
        <dbReference type="ARBA" id="ARBA00023136"/>
    </source>
</evidence>
<comment type="pathway">
    <text evidence="9">Protein modification; lipoprotein biosynthesis (N-acyl transfer).</text>
</comment>
<dbReference type="EC" id="2.3.1.269" evidence="9"/>
<comment type="caution">
    <text evidence="11">The sequence shown here is derived from an EMBL/GenBank/DDBJ whole genome shotgun (WGS) entry which is preliminary data.</text>
</comment>
<reference evidence="11" key="1">
    <citation type="submission" date="2022-03" db="EMBL/GenBank/DDBJ databases">
        <title>Genome Encyclopedia of Bacteria and Archaea VI: Functional Genomics of Type Strains.</title>
        <authorList>
            <person name="Whitman W."/>
        </authorList>
    </citation>
    <scope>NUCLEOTIDE SEQUENCE</scope>
    <source>
        <strain evidence="11">HSC-15S17</strain>
    </source>
</reference>
<feature type="transmembrane region" description="Helical" evidence="9">
    <location>
        <begin position="160"/>
        <end position="185"/>
    </location>
</feature>
<dbReference type="Pfam" id="PF00795">
    <property type="entry name" value="CN_hydrolase"/>
    <property type="match status" value="1"/>
</dbReference>
<evidence type="ECO:0000256" key="3">
    <source>
        <dbReference type="ARBA" id="ARBA00022475"/>
    </source>
</evidence>
<dbReference type="Proteomes" id="UP001162889">
    <property type="component" value="Unassembled WGS sequence"/>
</dbReference>
<feature type="transmembrane region" description="Helical" evidence="9">
    <location>
        <begin position="121"/>
        <end position="139"/>
    </location>
</feature>
<evidence type="ECO:0000256" key="2">
    <source>
        <dbReference type="ARBA" id="ARBA00010065"/>
    </source>
</evidence>
<dbReference type="PANTHER" id="PTHR38686:SF1">
    <property type="entry name" value="APOLIPOPROTEIN N-ACYLTRANSFERASE"/>
    <property type="match status" value="1"/>
</dbReference>
<comment type="subcellular location">
    <subcellularLocation>
        <location evidence="1 9">Cell membrane</location>
        <topology evidence="1 9">Multi-pass membrane protein</topology>
    </subcellularLocation>
</comment>
<dbReference type="InterPro" id="IPR045378">
    <property type="entry name" value="LNT_N"/>
</dbReference>
<evidence type="ECO:0000259" key="10">
    <source>
        <dbReference type="PROSITE" id="PS50263"/>
    </source>
</evidence>
<comment type="similarity">
    <text evidence="2 9">Belongs to the CN hydrolase family. Apolipoprotein N-acyltransferase subfamily.</text>
</comment>
<keyword evidence="8 9" id="KW-0012">Acyltransferase</keyword>
<feature type="transmembrane region" description="Helical" evidence="9">
    <location>
        <begin position="82"/>
        <end position="101"/>
    </location>
</feature>
<dbReference type="PROSITE" id="PS50263">
    <property type="entry name" value="CN_HYDROLASE"/>
    <property type="match status" value="1"/>
</dbReference>
<evidence type="ECO:0000256" key="1">
    <source>
        <dbReference type="ARBA" id="ARBA00004651"/>
    </source>
</evidence>
<evidence type="ECO:0000256" key="9">
    <source>
        <dbReference type="HAMAP-Rule" id="MF_01148"/>
    </source>
</evidence>
<dbReference type="EMBL" id="JALJZU010000004">
    <property type="protein sequence ID" value="MCP2008760.1"/>
    <property type="molecule type" value="Genomic_DNA"/>
</dbReference>
<dbReference type="Gene3D" id="3.60.110.10">
    <property type="entry name" value="Carbon-nitrogen hydrolase"/>
    <property type="match status" value="1"/>
</dbReference>
<feature type="transmembrane region" description="Helical" evidence="9">
    <location>
        <begin position="53"/>
        <end position="75"/>
    </location>
</feature>
<sequence>MRQLFTSSTARMVAGILASAVLSALYARGGPGWMLGFVMLVPWLGALNARRSLAATLACAYLMSLAFTAAVFPWFGIALGRYTQVGAGTGLSVLLLAAPVFQPQFLVFALVRHVSGRGHGPLLRALAAAAAWVAAEWLLPKLLGDTIGYGLYPSQLMRQGAAMGGGAGLTVLLLLANEGIVAALAGRRHGWRAVVQPLALAALGPLLLGLHGLAAQPDGGAAAGKPLRMGLVQSNIIDYEGLRRQKGAGAVVREVLDAHFAMSYDAVVRRQADAVLWSETAYPTTFGHPKSAAGAGFDREILATVQAAGVPFVFGTYDSDGDGEYNAAAFVQPGGPAAFYRKTHLFPFTEYVPAWLDGPRLRSLLPWTGNWKAGNGARVFPLRLADGREIPVLPLICLDDVDTGLAIAGARLGAQAILTMSNDSWFSDAPEGARLHQTVAAFRSIETRLPQFRVTSNGYSAAFDAGGALLAGTRMGEPALVVADLVVRKPAPTLMVRWGDWVGRAACVFLLLLAARAAVPSWRSPAADGVAPARLAMTFPVRVAVLPPAARFAAALLRILARAGLLGICVALLLNEPLRTNTLAQIRWFSGLFLAPEAASWCVLLAFAAQASIRDGVLVLTRGAQRIELALGEIAAVSLWRLPVPAAGLALRLASGQRWRYGLALANPLAFAAALAGAGGPQSFEQPGATLGVYARARLALCRRKLDRPLVKFGLLPLALAIPAFHLHQHIAYGSAFGEFYSYGLKAYLLAFALWWAAWAIGVVLSAALLRAAIEAGTLLAALLRPGRAIEVRRWLERAGRAALYLGLPGWLLANLVGA</sequence>
<comment type="caution">
    <text evidence="9">Lacks conserved residue(s) required for the propagation of feature annotation.</text>
</comment>
<dbReference type="InterPro" id="IPR004563">
    <property type="entry name" value="Apolipo_AcylTrfase"/>
</dbReference>
<dbReference type="GO" id="GO:0016746">
    <property type="term" value="F:acyltransferase activity"/>
    <property type="evidence" value="ECO:0007669"/>
    <property type="project" value="UniProtKB-KW"/>
</dbReference>
<feature type="transmembrane region" description="Helical" evidence="9">
    <location>
        <begin position="552"/>
        <end position="574"/>
    </location>
</feature>
<evidence type="ECO:0000256" key="6">
    <source>
        <dbReference type="ARBA" id="ARBA00022989"/>
    </source>
</evidence>
<feature type="transmembrane region" description="Helical" evidence="9">
    <location>
        <begin position="747"/>
        <end position="770"/>
    </location>
</feature>
<dbReference type="InterPro" id="IPR036526">
    <property type="entry name" value="C-N_Hydrolase_sf"/>
</dbReference>
<dbReference type="CDD" id="cd07571">
    <property type="entry name" value="ALP_N-acyl_transferase"/>
    <property type="match status" value="1"/>
</dbReference>
<gene>
    <name evidence="9" type="primary">lnt</name>
    <name evidence="11" type="ORF">L1274_002468</name>
</gene>
<dbReference type="InterPro" id="IPR003010">
    <property type="entry name" value="C-N_Hydrolase"/>
</dbReference>
<dbReference type="HAMAP" id="MF_01148">
    <property type="entry name" value="Lnt"/>
    <property type="match status" value="1"/>
</dbReference>
<keyword evidence="6 9" id="KW-1133">Transmembrane helix</keyword>
<proteinExistence type="inferred from homology"/>
<evidence type="ECO:0000256" key="5">
    <source>
        <dbReference type="ARBA" id="ARBA00022692"/>
    </source>
</evidence>
<feature type="transmembrane region" description="Helical" evidence="9">
    <location>
        <begin position="710"/>
        <end position="727"/>
    </location>
</feature>
<dbReference type="SUPFAM" id="SSF56317">
    <property type="entry name" value="Carbon-nitrogen hydrolase"/>
    <property type="match status" value="1"/>
</dbReference>
<keyword evidence="7 9" id="KW-0472">Membrane</keyword>
<name>A0ABT1GIH5_9BURK</name>
<dbReference type="PANTHER" id="PTHR38686">
    <property type="entry name" value="APOLIPOPROTEIN N-ACYLTRANSFERASE"/>
    <property type="match status" value="1"/>
</dbReference>
<evidence type="ECO:0000313" key="11">
    <source>
        <dbReference type="EMBL" id="MCP2008760.1"/>
    </source>
</evidence>
<keyword evidence="12" id="KW-1185">Reference proteome</keyword>
<comment type="catalytic activity">
    <reaction evidence="9">
        <text>N-terminal S-1,2-diacyl-sn-glyceryl-L-cysteinyl-[lipoprotein] + a glycerophospholipid = N-acyl-S-1,2-diacyl-sn-glyceryl-L-cysteinyl-[lipoprotein] + a 2-acyl-sn-glycero-3-phospholipid + H(+)</text>
        <dbReference type="Rhea" id="RHEA:48228"/>
        <dbReference type="Rhea" id="RHEA-COMP:14681"/>
        <dbReference type="Rhea" id="RHEA-COMP:14684"/>
        <dbReference type="ChEBI" id="CHEBI:15378"/>
        <dbReference type="ChEBI" id="CHEBI:136912"/>
        <dbReference type="ChEBI" id="CHEBI:140656"/>
        <dbReference type="ChEBI" id="CHEBI:140657"/>
        <dbReference type="ChEBI" id="CHEBI:140660"/>
        <dbReference type="EC" id="2.3.1.269"/>
    </reaction>
</comment>
<comment type="function">
    <text evidence="9">Catalyzes the phospholipid dependent N-acylation of the N-terminal cysteine of apolipoprotein, the last step in lipoprotein maturation.</text>
</comment>
<feature type="transmembrane region" description="Helical" evidence="9">
    <location>
        <begin position="586"/>
        <end position="609"/>
    </location>
</feature>
<organism evidence="11 12">
    <name type="scientific">Duganella violaceipulchra</name>
    <dbReference type="NCBI Taxonomy" id="2849652"/>
    <lineage>
        <taxon>Bacteria</taxon>
        <taxon>Pseudomonadati</taxon>
        <taxon>Pseudomonadota</taxon>
        <taxon>Betaproteobacteria</taxon>
        <taxon>Burkholderiales</taxon>
        <taxon>Oxalobacteraceae</taxon>
        <taxon>Telluria group</taxon>
        <taxon>Duganella</taxon>
    </lineage>
</organism>
<accession>A0ABT1GIH5</accession>
<keyword evidence="3 9" id="KW-1003">Cell membrane</keyword>
<feature type="domain" description="CN hydrolase" evidence="10">
    <location>
        <begin position="227"/>
        <end position="487"/>
    </location>
</feature>